<protein>
    <submittedName>
        <fullName evidence="1">Uncharacterized protein</fullName>
    </submittedName>
</protein>
<proteinExistence type="predicted"/>
<evidence type="ECO:0000313" key="1">
    <source>
        <dbReference type="EMBL" id="OOZ38102.1"/>
    </source>
</evidence>
<reference evidence="1 2" key="1">
    <citation type="submission" date="2016-11" db="EMBL/GenBank/DDBJ databases">
        <title>Mixed transmission modes and dynamic genome evolution in an obligate animal-bacterial symbiosis.</title>
        <authorList>
            <person name="Russell S.L."/>
            <person name="Corbett-Detig R.B."/>
            <person name="Cavanaugh C.M."/>
        </authorList>
    </citation>
    <scope>NUCLEOTIDE SEQUENCE [LARGE SCALE GENOMIC DNA]</scope>
    <source>
        <strain evidence="1">Sp-SM6</strain>
    </source>
</reference>
<accession>A0A1T2KZ33</accession>
<dbReference type="Proteomes" id="UP000190198">
    <property type="component" value="Unassembled WGS sequence"/>
</dbReference>
<name>A0A1T2KZ33_9GAMM</name>
<comment type="caution">
    <text evidence="1">The sequence shown here is derived from an EMBL/GenBank/DDBJ whole genome shotgun (WGS) entry which is preliminary data.</text>
</comment>
<sequence length="167" mass="18239">MYPIQRQLPDPKEVIIATSPAAVVIFAAPGRIRDVPLWVKVNASAKIKVRCMPAVSVPKPVIVVVPVTVITPSATEERSVVVAEAIVPVLNCFLRAAWIFWNWRSKFVPILSVPAGPLLEGVVDIELILDAACAISRLPTSAIYEDNRNIDSINNCRIHVEPVDNSV</sequence>
<dbReference type="AlphaFoldDB" id="A0A1T2KZ33"/>
<gene>
    <name evidence="1" type="ORF">BOW52_09310</name>
</gene>
<dbReference type="EMBL" id="MPRK01000220">
    <property type="protein sequence ID" value="OOZ38102.1"/>
    <property type="molecule type" value="Genomic_DNA"/>
</dbReference>
<keyword evidence="2" id="KW-1185">Reference proteome</keyword>
<evidence type="ECO:0000313" key="2">
    <source>
        <dbReference type="Proteomes" id="UP000190198"/>
    </source>
</evidence>
<organism evidence="1 2">
    <name type="scientific">Solemya elarraichensis gill symbiont</name>
    <dbReference type="NCBI Taxonomy" id="1918949"/>
    <lineage>
        <taxon>Bacteria</taxon>
        <taxon>Pseudomonadati</taxon>
        <taxon>Pseudomonadota</taxon>
        <taxon>Gammaproteobacteria</taxon>
        <taxon>sulfur-oxidizing symbionts</taxon>
    </lineage>
</organism>